<evidence type="ECO:0000256" key="6">
    <source>
        <dbReference type="ARBA" id="ARBA00022801"/>
    </source>
</evidence>
<dbReference type="GO" id="GO:0001731">
    <property type="term" value="P:formation of translation preinitiation complex"/>
    <property type="evidence" value="ECO:0007669"/>
    <property type="project" value="TreeGrafter"/>
</dbReference>
<comment type="similarity">
    <text evidence="2">Belongs to the TRAFAC class translation factor GTPase superfamily. Classic translation factor GTPase family. EF-Tu/EF-1A subfamily.</text>
</comment>
<dbReference type="Pfam" id="PF09173">
    <property type="entry name" value="eIF2_C"/>
    <property type="match status" value="1"/>
</dbReference>
<dbReference type="FunFam" id="2.40.30.10:FF:000011">
    <property type="entry name" value="Eukaryotic translation initiation factor 2 subunit gamma"/>
    <property type="match status" value="1"/>
</dbReference>
<dbReference type="SUPFAM" id="SSF50465">
    <property type="entry name" value="EF-Tu/eEF-1alpha/eIF2-gamma C-terminal domain"/>
    <property type="match status" value="1"/>
</dbReference>
<evidence type="ECO:0000259" key="10">
    <source>
        <dbReference type="PROSITE" id="PS51722"/>
    </source>
</evidence>
<dbReference type="Pfam" id="PF00009">
    <property type="entry name" value="GTP_EFTU"/>
    <property type="match status" value="1"/>
</dbReference>
<feature type="non-terminal residue" evidence="11">
    <location>
        <position position="1"/>
    </location>
</feature>
<dbReference type="InterPro" id="IPR044127">
    <property type="entry name" value="eIF2g_dom_2"/>
</dbReference>
<name>A0A3M7KV04_AUXPR</name>
<sequence length="643" mass="68084">DLSTLDVTKLTPLSPEVISRQATINIGTIGHVAHGKSTVVKAISGVQTVRFKNELERNITIKLGYANAKIYACSDPACPRPATYRAYGSGKEDAPPCEVPGFEGVPMQLLRHVSFVDCPGHDILMATMLNGAAVMDGALLLVAANEPCPQPQTSEHLAAVEIMRLRHILILQNKVDLVTESAAVNQAEAIARFVQGTIAEPAPVVPVSAQLKYNVDAVCEYLVKKIPVPVRDFMIVIRSFDVNKPGSEVDELKGGVAGGSILQGVLRMGQEIEVRPGIVTKDASGAIRCTPIYSRIVSLFAEQNPLQFAVPGGLIGVGTTVDPTLTRADRLVGQVLGEVGALPDVFTELEINFFLLRRLLGVRTSGEEKQGKVSKLSKNEVLMLNIGSMCTGARVIAVKHDLAKLQLTSPVCTKEGEKIALSRRVEKHWRLIGSPSASAAKMAPGLTIQGSTSEALAQALAVGIVARRRRDVAMQALESRCNELDQELKRRSGKHGAGGPEDVWWQLGAEDGRGSPGALDRLAGQVTCAALWHAAAQRLPPAPAATLAGVQAYLSAKECARWRAGNAAPLACAASVLERSPVTAVLEVMQDGLELEERGEAGCGEEFIAAAPPAEGWEGDAGSAHCAAPPYPAAHPMPACVSC</sequence>
<evidence type="ECO:0000256" key="2">
    <source>
        <dbReference type="ARBA" id="ARBA00007249"/>
    </source>
</evidence>
<dbReference type="CDD" id="cd03688">
    <property type="entry name" value="eIF2_gamma_II"/>
    <property type="match status" value="1"/>
</dbReference>
<evidence type="ECO:0000256" key="1">
    <source>
        <dbReference type="ARBA" id="ARBA00003982"/>
    </source>
</evidence>
<evidence type="ECO:0000313" key="11">
    <source>
        <dbReference type="EMBL" id="RMZ53679.1"/>
    </source>
</evidence>
<dbReference type="Proteomes" id="UP000279271">
    <property type="component" value="Unassembled WGS sequence"/>
</dbReference>
<dbReference type="FunFam" id="2.40.30.10:FF:000009">
    <property type="entry name" value="Eukaryotic translation initiation factor 2 subunit gamma"/>
    <property type="match status" value="1"/>
</dbReference>
<dbReference type="InterPro" id="IPR009000">
    <property type="entry name" value="Transl_B-barrel_sf"/>
</dbReference>
<organism evidence="11 12">
    <name type="scientific">Auxenochlorella protothecoides</name>
    <name type="common">Green microalga</name>
    <name type="synonym">Chlorella protothecoides</name>
    <dbReference type="NCBI Taxonomy" id="3075"/>
    <lineage>
        <taxon>Eukaryota</taxon>
        <taxon>Viridiplantae</taxon>
        <taxon>Chlorophyta</taxon>
        <taxon>core chlorophytes</taxon>
        <taxon>Trebouxiophyceae</taxon>
        <taxon>Chlorellales</taxon>
        <taxon>Chlorellaceae</taxon>
        <taxon>Auxenochlorella</taxon>
    </lineage>
</organism>
<evidence type="ECO:0000256" key="7">
    <source>
        <dbReference type="ARBA" id="ARBA00022917"/>
    </source>
</evidence>
<dbReference type="InterPro" id="IPR027417">
    <property type="entry name" value="P-loop_NTPase"/>
</dbReference>
<dbReference type="EMBL" id="QOKY01000196">
    <property type="protein sequence ID" value="RMZ53679.1"/>
    <property type="molecule type" value="Genomic_DNA"/>
</dbReference>
<reference evidence="12" key="1">
    <citation type="journal article" date="2018" name="Algal Res.">
        <title>Characterization of plant carbon substrate utilization by Auxenochlorella protothecoides.</title>
        <authorList>
            <person name="Vogler B.W."/>
            <person name="Starkenburg S.R."/>
            <person name="Sudasinghe N."/>
            <person name="Schambach J.Y."/>
            <person name="Rollin J.A."/>
            <person name="Pattathil S."/>
            <person name="Barry A.N."/>
        </authorList>
    </citation>
    <scope>NUCLEOTIDE SEQUENCE [LARGE SCALE GENOMIC DNA]</scope>
    <source>
        <strain evidence="12">UTEX 25</strain>
    </source>
</reference>
<protein>
    <recommendedName>
        <fullName evidence="3">protein-synthesizing GTPase</fullName>
        <ecNumber evidence="3">3.6.5.3</ecNumber>
    </recommendedName>
</protein>
<dbReference type="CDD" id="cd15490">
    <property type="entry name" value="eIF2_gamma_III"/>
    <property type="match status" value="1"/>
</dbReference>
<proteinExistence type="inferred from homology"/>
<dbReference type="GO" id="GO:0000049">
    <property type="term" value="F:tRNA binding"/>
    <property type="evidence" value="ECO:0007669"/>
    <property type="project" value="InterPro"/>
</dbReference>
<keyword evidence="4" id="KW-0396">Initiation factor</keyword>
<dbReference type="PRINTS" id="PR00315">
    <property type="entry name" value="ELONGATNFCT"/>
</dbReference>
<dbReference type="PANTHER" id="PTHR42854">
    <property type="entry name" value="EUKARYOTIC TRANSLATION INITIATION FACTOR 2 SUBUNIT 3 FAMILY MEMBER"/>
    <property type="match status" value="1"/>
</dbReference>
<dbReference type="EC" id="3.6.5.3" evidence="3"/>
<dbReference type="InterPro" id="IPR044128">
    <property type="entry name" value="eIF2g_GTP-bd"/>
</dbReference>
<keyword evidence="6" id="KW-0378">Hydrolase</keyword>
<dbReference type="GO" id="GO:0005525">
    <property type="term" value="F:GTP binding"/>
    <property type="evidence" value="ECO:0007669"/>
    <property type="project" value="UniProtKB-KW"/>
</dbReference>
<dbReference type="NCBIfam" id="NF003077">
    <property type="entry name" value="PRK04000.1"/>
    <property type="match status" value="1"/>
</dbReference>
<dbReference type="InterPro" id="IPR015256">
    <property type="entry name" value="eIF2g_C"/>
</dbReference>
<evidence type="ECO:0000313" key="12">
    <source>
        <dbReference type="Proteomes" id="UP000279271"/>
    </source>
</evidence>
<evidence type="ECO:0000256" key="8">
    <source>
        <dbReference type="ARBA" id="ARBA00023134"/>
    </source>
</evidence>
<evidence type="ECO:0000256" key="9">
    <source>
        <dbReference type="ARBA" id="ARBA00048107"/>
    </source>
</evidence>
<keyword evidence="7" id="KW-0648">Protein biosynthesis</keyword>
<dbReference type="InterPro" id="IPR004161">
    <property type="entry name" value="EFTu-like_2"/>
</dbReference>
<dbReference type="CDD" id="cd01888">
    <property type="entry name" value="eIF2_gamma"/>
    <property type="match status" value="1"/>
</dbReference>
<dbReference type="InterPro" id="IPR050543">
    <property type="entry name" value="eIF2G"/>
</dbReference>
<evidence type="ECO:0000256" key="4">
    <source>
        <dbReference type="ARBA" id="ARBA00022540"/>
    </source>
</evidence>
<dbReference type="InterPro" id="IPR009001">
    <property type="entry name" value="Transl_elong_EF1A/Init_IF2_C"/>
</dbReference>
<dbReference type="FunFam" id="3.40.50.300:FF:000065">
    <property type="entry name" value="Eukaryotic translation initiation factor 2 subunit gamma"/>
    <property type="match status" value="1"/>
</dbReference>
<dbReference type="SUPFAM" id="SSF50447">
    <property type="entry name" value="Translation proteins"/>
    <property type="match status" value="1"/>
</dbReference>
<dbReference type="SUPFAM" id="SSF52540">
    <property type="entry name" value="P-loop containing nucleoside triphosphate hydrolases"/>
    <property type="match status" value="1"/>
</dbReference>
<evidence type="ECO:0000256" key="5">
    <source>
        <dbReference type="ARBA" id="ARBA00022741"/>
    </source>
</evidence>
<comment type="caution">
    <text evidence="11">The sequence shown here is derived from an EMBL/GenBank/DDBJ whole genome shotgun (WGS) entry which is preliminary data.</text>
</comment>
<dbReference type="AlphaFoldDB" id="A0A3M7KV04"/>
<keyword evidence="5" id="KW-0547">Nucleotide-binding</keyword>
<dbReference type="GO" id="GO:0005850">
    <property type="term" value="C:eukaryotic translation initiation factor 2 complex"/>
    <property type="evidence" value="ECO:0007669"/>
    <property type="project" value="TreeGrafter"/>
</dbReference>
<feature type="domain" description="Tr-type G" evidence="10">
    <location>
        <begin position="21"/>
        <end position="230"/>
    </location>
</feature>
<keyword evidence="8" id="KW-0342">GTP-binding</keyword>
<gene>
    <name evidence="11" type="ORF">APUTEX25_003213</name>
</gene>
<comment type="function">
    <text evidence="1">This protein promotes the GTP-dependent binding of aminoacyl-tRNA to the A-site of ribosomes during protein biosynthesis.</text>
</comment>
<comment type="catalytic activity">
    <reaction evidence="9">
        <text>GTP + H2O = GDP + phosphate + H(+)</text>
        <dbReference type="Rhea" id="RHEA:19669"/>
        <dbReference type="ChEBI" id="CHEBI:15377"/>
        <dbReference type="ChEBI" id="CHEBI:15378"/>
        <dbReference type="ChEBI" id="CHEBI:37565"/>
        <dbReference type="ChEBI" id="CHEBI:43474"/>
        <dbReference type="ChEBI" id="CHEBI:58189"/>
        <dbReference type="EC" id="3.6.5.3"/>
    </reaction>
</comment>
<dbReference type="GO" id="GO:0003743">
    <property type="term" value="F:translation initiation factor activity"/>
    <property type="evidence" value="ECO:0007669"/>
    <property type="project" value="UniProtKB-KW"/>
</dbReference>
<dbReference type="PANTHER" id="PTHR42854:SF3">
    <property type="entry name" value="EUKARYOTIC TRANSLATION INITIATION FACTOR 2 SUBUNIT 3-RELATED"/>
    <property type="match status" value="1"/>
</dbReference>
<accession>A0A3M7KV04</accession>
<dbReference type="Gene3D" id="3.40.50.300">
    <property type="entry name" value="P-loop containing nucleotide triphosphate hydrolases"/>
    <property type="match status" value="1"/>
</dbReference>
<evidence type="ECO:0000256" key="3">
    <source>
        <dbReference type="ARBA" id="ARBA00011986"/>
    </source>
</evidence>
<dbReference type="GO" id="GO:0003924">
    <property type="term" value="F:GTPase activity"/>
    <property type="evidence" value="ECO:0007669"/>
    <property type="project" value="InterPro"/>
</dbReference>
<dbReference type="Gene3D" id="2.40.30.10">
    <property type="entry name" value="Translation factors"/>
    <property type="match status" value="2"/>
</dbReference>
<feature type="non-terminal residue" evidence="11">
    <location>
        <position position="643"/>
    </location>
</feature>
<dbReference type="PROSITE" id="PS51722">
    <property type="entry name" value="G_TR_2"/>
    <property type="match status" value="1"/>
</dbReference>
<dbReference type="InterPro" id="IPR000795">
    <property type="entry name" value="T_Tr_GTP-bd_dom"/>
</dbReference>
<dbReference type="GO" id="GO:0005829">
    <property type="term" value="C:cytosol"/>
    <property type="evidence" value="ECO:0007669"/>
    <property type="project" value="TreeGrafter"/>
</dbReference>
<dbReference type="Pfam" id="PF03144">
    <property type="entry name" value="GTP_EFTU_D2"/>
    <property type="match status" value="1"/>
</dbReference>